<dbReference type="InterPro" id="IPR001650">
    <property type="entry name" value="Helicase_C-like"/>
</dbReference>
<dbReference type="InterPro" id="IPR057342">
    <property type="entry name" value="DEXDc_RapA"/>
</dbReference>
<evidence type="ECO:0000256" key="5">
    <source>
        <dbReference type="SAM" id="Coils"/>
    </source>
</evidence>
<proteinExistence type="predicted"/>
<sequence length="1074" mass="119381">MANQATAAPDTDASLPGLPSLGQVVSVRGSTWAVTDVREQSAPEAPGYGAPSEPTHVVSLQSLSEDHLGVELRVVWELEVGHGLLPAHGLPETLSPETFDDPNRLAAFVDAVRWGAITSARADAYQSPFRAGVNIEAFQLEPLRRALGSSRTNLLLADDVGLGKTVEAGLVLAELILRQRAKSVVIVCPPSLRLKWQDEMRDKFGLDFTIVDSALMARVRRSHGLAANPFRLYPRTIVSMAWLSTVRAQRLLREVYADSRDTGNGRRYAFDALVVDEAHHVAPASPTRVGGARGYAVDSRRTIATRALAEQCEHRLFLSATPHNGYSESFTALMEMIDDRRFARGALLDEQALGEVAVRRLKTQIKEKDFKARELKSIPFEPTAEEQQRFTELERILTESARRNGKGRARDITSMLLKKRFLSSPWSFGLTLNQHLEGPAAGRIDENRDYYQDVLGSGQADEEEGEADHPEAETLRAAKRTAPLSGAAKADLAALVKWGIGYQYRPDSKLSALIDYLTAVCRPDGKRWTNERVVVFTEYTTTLDWMKSNLEQVGFGDRLAVIQGSTDHEDRERIRERFSAPPDQEPVRVLLATDSAGEGIDLQAYCHRLVNYDIPFNPSRIEQRIGRIDRYGQRRTPEIYQFQPHSSSATYAADADFMRRIAVKVGTVAADLGSVNQVADIDAEVEDHFAPMPNRPKGKKTPENGSEVIGRALAGSTDLNREIARVTADHERTRAAMHWSPANARRVVDTAFELDGQPTLIPVEDPRDGEGAPTSGMFAVPKLDASWQSALNGLATRLHPDDPRPVTFSGETAAGRSDVVHLHLGHALLRRATRFLRAELFGGDSLLHRATATVVEGLDESCVAAMGRLVLVGRGGLRLHEEVFLTGLRLNGRPLAQDRTEQAVDQALDREHMRLADPEVLAALAENWNAEGSLLYTRLVNAMHAKADKRQALVEADLGKRRSADLDRSEEIFKGFRANLRESIDQRNRDLTEHTNGLFGVNDRGEIDLAREQERQLRDDLRAMEDRLRRLDEQQYRERVSIEARYTDVRPHLTGAAVIFALTPEDAEQWKARR</sequence>
<evidence type="ECO:0000313" key="11">
    <source>
        <dbReference type="Proteomes" id="UP001183604"/>
    </source>
</evidence>
<dbReference type="Proteomes" id="UP001145799">
    <property type="component" value="Unassembled WGS sequence"/>
</dbReference>
<dbReference type="Pfam" id="PF00271">
    <property type="entry name" value="Helicase_C"/>
    <property type="match status" value="1"/>
</dbReference>
<feature type="domain" description="Helicase C-terminal" evidence="7">
    <location>
        <begin position="513"/>
        <end position="682"/>
    </location>
</feature>
<evidence type="ECO:0000313" key="8">
    <source>
        <dbReference type="EMBL" id="MDA1387692.1"/>
    </source>
</evidence>
<comment type="caution">
    <text evidence="8">The sequence shown here is derived from an EMBL/GenBank/DDBJ whole genome shotgun (WGS) entry which is preliminary data.</text>
</comment>
<dbReference type="InterPro" id="IPR027417">
    <property type="entry name" value="P-loop_NTPase"/>
</dbReference>
<evidence type="ECO:0000313" key="10">
    <source>
        <dbReference type="Proteomes" id="UP001145799"/>
    </source>
</evidence>
<keyword evidence="1" id="KW-0547">Nucleotide-binding</keyword>
<feature type="domain" description="Helicase ATP-binding" evidence="6">
    <location>
        <begin position="145"/>
        <end position="340"/>
    </location>
</feature>
<organism evidence="8 10">
    <name type="scientific">Glycomyces lechevalierae</name>
    <dbReference type="NCBI Taxonomy" id="256034"/>
    <lineage>
        <taxon>Bacteria</taxon>
        <taxon>Bacillati</taxon>
        <taxon>Actinomycetota</taxon>
        <taxon>Actinomycetes</taxon>
        <taxon>Glycomycetales</taxon>
        <taxon>Glycomycetaceae</taxon>
        <taxon>Glycomyces</taxon>
    </lineage>
</organism>
<gene>
    <name evidence="8" type="primary">drmD</name>
    <name evidence="9" type="ORF">J2S69_001728</name>
    <name evidence="8" type="ORF">O2L01_22055</name>
</gene>
<dbReference type="CDD" id="cd18793">
    <property type="entry name" value="SF2_C_SNF"/>
    <property type="match status" value="1"/>
</dbReference>
<dbReference type="EMBL" id="JAPZVQ010000018">
    <property type="protein sequence ID" value="MDA1387692.1"/>
    <property type="molecule type" value="Genomic_DNA"/>
</dbReference>
<evidence type="ECO:0000256" key="2">
    <source>
        <dbReference type="ARBA" id="ARBA00022801"/>
    </source>
</evidence>
<dbReference type="InterPro" id="IPR049730">
    <property type="entry name" value="SNF2/RAD54-like_C"/>
</dbReference>
<evidence type="ECO:0000259" key="6">
    <source>
        <dbReference type="PROSITE" id="PS51192"/>
    </source>
</evidence>
<dbReference type="AlphaFoldDB" id="A0A9X3SY59"/>
<dbReference type="Gene3D" id="3.40.50.300">
    <property type="entry name" value="P-loop containing nucleotide triphosphate hydrolases"/>
    <property type="match status" value="1"/>
</dbReference>
<dbReference type="Pfam" id="PF00176">
    <property type="entry name" value="SNF2-rel_dom"/>
    <property type="match status" value="1"/>
</dbReference>
<dbReference type="RefSeq" id="WP_270124195.1">
    <property type="nucleotide sequence ID" value="NZ_BAAAOM010000007.1"/>
</dbReference>
<dbReference type="NCBIfam" id="NF038317">
    <property type="entry name" value="DISARM_DrmD"/>
    <property type="match status" value="1"/>
</dbReference>
<dbReference type="CDD" id="cd18011">
    <property type="entry name" value="DEXDc_RapA"/>
    <property type="match status" value="1"/>
</dbReference>
<dbReference type="InterPro" id="IPR038718">
    <property type="entry name" value="SNF2-like_sf"/>
</dbReference>
<dbReference type="SMART" id="SM00487">
    <property type="entry name" value="DEXDc"/>
    <property type="match status" value="1"/>
</dbReference>
<dbReference type="PROSITE" id="PS51194">
    <property type="entry name" value="HELICASE_CTER"/>
    <property type="match status" value="1"/>
</dbReference>
<keyword evidence="2" id="KW-0378">Hydrolase</keyword>
<protein>
    <submittedName>
        <fullName evidence="8">DISARM system SNF2-like helicase DrmD</fullName>
    </submittedName>
    <submittedName>
        <fullName evidence="9">Superfamily II DNA or RNA helicase</fullName>
    </submittedName>
</protein>
<feature type="coiled-coil region" evidence="5">
    <location>
        <begin position="1007"/>
        <end position="1034"/>
    </location>
</feature>
<dbReference type="GO" id="GO:0004386">
    <property type="term" value="F:helicase activity"/>
    <property type="evidence" value="ECO:0007669"/>
    <property type="project" value="UniProtKB-KW"/>
</dbReference>
<evidence type="ECO:0000256" key="1">
    <source>
        <dbReference type="ARBA" id="ARBA00022741"/>
    </source>
</evidence>
<dbReference type="InterPro" id="IPR000330">
    <property type="entry name" value="SNF2_N"/>
</dbReference>
<accession>A0A9X3SY59</accession>
<evidence type="ECO:0000259" key="7">
    <source>
        <dbReference type="PROSITE" id="PS51194"/>
    </source>
</evidence>
<name>A0A9X3SY59_9ACTN</name>
<dbReference type="EMBL" id="JAVDYD010000001">
    <property type="protein sequence ID" value="MDR7338009.1"/>
    <property type="molecule type" value="Genomic_DNA"/>
</dbReference>
<dbReference type="Proteomes" id="UP001183604">
    <property type="component" value="Unassembled WGS sequence"/>
</dbReference>
<keyword evidence="5" id="KW-0175">Coiled coil</keyword>
<dbReference type="PROSITE" id="PS51192">
    <property type="entry name" value="HELICASE_ATP_BIND_1"/>
    <property type="match status" value="1"/>
</dbReference>
<dbReference type="Gene3D" id="3.40.50.10810">
    <property type="entry name" value="Tandem AAA-ATPase domain"/>
    <property type="match status" value="1"/>
</dbReference>
<dbReference type="PANTHER" id="PTHR45766:SF6">
    <property type="entry name" value="SWI_SNF-RELATED MATRIX-ASSOCIATED ACTIN-DEPENDENT REGULATOR OF CHROMATIN SUBFAMILY A-LIKE PROTEIN 1"/>
    <property type="match status" value="1"/>
</dbReference>
<keyword evidence="11" id="KW-1185">Reference proteome</keyword>
<dbReference type="SMART" id="SM00490">
    <property type="entry name" value="HELICc"/>
    <property type="match status" value="1"/>
</dbReference>
<reference evidence="9 11" key="2">
    <citation type="submission" date="2023-07" db="EMBL/GenBank/DDBJ databases">
        <title>Sequencing the genomes of 1000 actinobacteria strains.</title>
        <authorList>
            <person name="Klenk H.-P."/>
        </authorList>
    </citation>
    <scope>NUCLEOTIDE SEQUENCE [LARGE SCALE GENOMIC DNA]</scope>
    <source>
        <strain evidence="9 11">DSM 44724</strain>
    </source>
</reference>
<evidence type="ECO:0000256" key="3">
    <source>
        <dbReference type="ARBA" id="ARBA00022806"/>
    </source>
</evidence>
<dbReference type="GO" id="GO:0005524">
    <property type="term" value="F:ATP binding"/>
    <property type="evidence" value="ECO:0007669"/>
    <property type="project" value="UniProtKB-KW"/>
</dbReference>
<evidence type="ECO:0000313" key="9">
    <source>
        <dbReference type="EMBL" id="MDR7338009.1"/>
    </source>
</evidence>
<keyword evidence="3 8" id="KW-0347">Helicase</keyword>
<reference evidence="8" key="1">
    <citation type="submission" date="2022-12" db="EMBL/GenBank/DDBJ databases">
        <title>Gycomyces niveus sp.nov., a novel actinomycete isolated from soil in Shouguang.</title>
        <authorList>
            <person name="Yang X."/>
        </authorList>
    </citation>
    <scope>NUCLEOTIDE SEQUENCE</scope>
    <source>
        <strain evidence="8">DSM 44724</strain>
    </source>
</reference>
<evidence type="ECO:0000256" key="4">
    <source>
        <dbReference type="ARBA" id="ARBA00022840"/>
    </source>
</evidence>
<dbReference type="GO" id="GO:0016787">
    <property type="term" value="F:hydrolase activity"/>
    <property type="evidence" value="ECO:0007669"/>
    <property type="project" value="UniProtKB-KW"/>
</dbReference>
<dbReference type="PANTHER" id="PTHR45766">
    <property type="entry name" value="DNA ANNEALING HELICASE AND ENDONUCLEASE ZRANB3 FAMILY MEMBER"/>
    <property type="match status" value="1"/>
</dbReference>
<keyword evidence="4" id="KW-0067">ATP-binding</keyword>
<dbReference type="InterPro" id="IPR014001">
    <property type="entry name" value="Helicase_ATP-bd"/>
</dbReference>
<dbReference type="SUPFAM" id="SSF52540">
    <property type="entry name" value="P-loop containing nucleoside triphosphate hydrolases"/>
    <property type="match status" value="2"/>
</dbReference>